<dbReference type="Proteomes" id="UP001139028">
    <property type="component" value="Unassembled WGS sequence"/>
</dbReference>
<evidence type="ECO:0000313" key="2">
    <source>
        <dbReference type="EMBL" id="MCO1336014.1"/>
    </source>
</evidence>
<sequence>MARNLKTGWVVLATSGSVVHGLEDGRTIEKQWLLDMAETYNTKIHTARIWPDHQRYWSGGKVLALKAEEAKEPELKGEIQLYGIIAPNDYLISANRNGDYTHPSIEVGEDYRGTGKYFLKGLGVTDEPASAGVSELHFSSNSGKKEKAIVFSGHQFNVAESLEQERGILKRIFSREMHQENNFSNEQESEDMNFSDAQKQELAEIISTALVTGFTKINPNPAHNHTLSLDQIPSHTHGKEEFTAKPTGGQGDVKPEEGAPEGNKGESVPLEEFNKLKNDHEALKNQFSAALNNERPGTQAPEGTGGAESERVL</sequence>
<accession>A0A9X2J702</accession>
<dbReference type="EMBL" id="JALBWM010000097">
    <property type="protein sequence ID" value="MCO1336014.1"/>
    <property type="molecule type" value="Genomic_DNA"/>
</dbReference>
<evidence type="ECO:0000256" key="1">
    <source>
        <dbReference type="SAM" id="MobiDB-lite"/>
    </source>
</evidence>
<dbReference type="AlphaFoldDB" id="A0A9X2J702"/>
<feature type="region of interest" description="Disordered" evidence="1">
    <location>
        <begin position="238"/>
        <end position="313"/>
    </location>
</feature>
<comment type="caution">
    <text evidence="2">The sequence shown here is derived from an EMBL/GenBank/DDBJ whole genome shotgun (WGS) entry which is preliminary data.</text>
</comment>
<keyword evidence="3" id="KW-1185">Reference proteome</keyword>
<reference evidence="2" key="1">
    <citation type="journal article" date="2022" name="Arch. Microbiol.">
        <title>Microbulbifer okhotskensis sp. nov., isolated from a deep bottom sediment of the Okhotsk Sea.</title>
        <authorList>
            <person name="Romanenko L."/>
            <person name="Kurilenko V."/>
            <person name="Otstavnykh N."/>
            <person name="Velansky P."/>
            <person name="Isaeva M."/>
            <person name="Mikhailov V."/>
        </authorList>
    </citation>
    <scope>NUCLEOTIDE SEQUENCE</scope>
    <source>
        <strain evidence="2">OS29</strain>
    </source>
</reference>
<proteinExistence type="predicted"/>
<gene>
    <name evidence="2" type="ORF">MO867_16915</name>
</gene>
<organism evidence="2 3">
    <name type="scientific">Microbulbifer okhotskensis</name>
    <dbReference type="NCBI Taxonomy" id="2926617"/>
    <lineage>
        <taxon>Bacteria</taxon>
        <taxon>Pseudomonadati</taxon>
        <taxon>Pseudomonadota</taxon>
        <taxon>Gammaproteobacteria</taxon>
        <taxon>Cellvibrionales</taxon>
        <taxon>Microbulbiferaceae</taxon>
        <taxon>Microbulbifer</taxon>
    </lineage>
</organism>
<protein>
    <submittedName>
        <fullName evidence="2">GPO family capsid scaffolding protein</fullName>
    </submittedName>
</protein>
<feature type="compositionally biased region" description="Basic and acidic residues" evidence="1">
    <location>
        <begin position="272"/>
        <end position="283"/>
    </location>
</feature>
<dbReference type="Pfam" id="PF05929">
    <property type="entry name" value="Phage_GPO"/>
    <property type="match status" value="1"/>
</dbReference>
<evidence type="ECO:0000313" key="3">
    <source>
        <dbReference type="Proteomes" id="UP001139028"/>
    </source>
</evidence>
<name>A0A9X2J702_9GAMM</name>
<dbReference type="InterPro" id="IPR009228">
    <property type="entry name" value="Capsid_scaffold_GpO"/>
</dbReference>
<dbReference type="RefSeq" id="WP_252471298.1">
    <property type="nucleotide sequence ID" value="NZ_JALBWM010000097.1"/>
</dbReference>